<evidence type="ECO:0000256" key="1">
    <source>
        <dbReference type="ARBA" id="ARBA00022741"/>
    </source>
</evidence>
<evidence type="ECO:0000256" key="2">
    <source>
        <dbReference type="ARBA" id="ARBA00022801"/>
    </source>
</evidence>
<evidence type="ECO:0000313" key="11">
    <source>
        <dbReference type="EMBL" id="CRL03340.1"/>
    </source>
</evidence>
<feature type="short sequence motif" description="Q motif" evidence="6">
    <location>
        <begin position="132"/>
        <end position="160"/>
    </location>
</feature>
<dbReference type="InterPro" id="IPR011545">
    <property type="entry name" value="DEAD/DEAH_box_helicase_dom"/>
</dbReference>
<dbReference type="SUPFAM" id="SSF52540">
    <property type="entry name" value="P-loop containing nucleoside triphosphate hydrolases"/>
    <property type="match status" value="2"/>
</dbReference>
<dbReference type="Gene3D" id="3.40.50.300">
    <property type="entry name" value="P-loop containing nucleotide triphosphate hydrolases"/>
    <property type="match status" value="2"/>
</dbReference>
<dbReference type="InterPro" id="IPR014014">
    <property type="entry name" value="RNA_helicase_DEAD_Q_motif"/>
</dbReference>
<protein>
    <recommendedName>
        <fullName evidence="7">ATP-dependent RNA helicase</fullName>
        <ecNumber evidence="7">3.6.4.13</ecNumber>
    </recommendedName>
</protein>
<evidence type="ECO:0000259" key="9">
    <source>
        <dbReference type="PROSITE" id="PS51194"/>
    </source>
</evidence>
<keyword evidence="3 7" id="KW-0347">Helicase</keyword>
<dbReference type="PROSITE" id="PS51195">
    <property type="entry name" value="Q_MOTIF"/>
    <property type="match status" value="1"/>
</dbReference>
<dbReference type="CDD" id="cd18787">
    <property type="entry name" value="SF2_C_DEAD"/>
    <property type="match status" value="1"/>
</dbReference>
<evidence type="ECO:0000256" key="6">
    <source>
        <dbReference type="PROSITE-ProRule" id="PRU00552"/>
    </source>
</evidence>
<evidence type="ECO:0000256" key="7">
    <source>
        <dbReference type="RuleBase" id="RU365068"/>
    </source>
</evidence>
<dbReference type="PROSITE" id="PS51192">
    <property type="entry name" value="HELICASE_ATP_BIND_1"/>
    <property type="match status" value="1"/>
</dbReference>
<feature type="domain" description="Helicase ATP-binding" evidence="8">
    <location>
        <begin position="164"/>
        <end position="349"/>
    </location>
</feature>
<evidence type="ECO:0000259" key="8">
    <source>
        <dbReference type="PROSITE" id="PS51192"/>
    </source>
</evidence>
<accession>A0A1J1IUT5</accession>
<dbReference type="InterPro" id="IPR001650">
    <property type="entry name" value="Helicase_C-like"/>
</dbReference>
<feature type="domain" description="DEAD-box RNA helicase Q" evidence="10">
    <location>
        <begin position="132"/>
        <end position="160"/>
    </location>
</feature>
<dbReference type="PANTHER" id="PTHR24031">
    <property type="entry name" value="RNA HELICASE"/>
    <property type="match status" value="1"/>
</dbReference>
<dbReference type="GO" id="GO:0003723">
    <property type="term" value="F:RNA binding"/>
    <property type="evidence" value="ECO:0007669"/>
    <property type="project" value="UniProtKB-UniRule"/>
</dbReference>
<dbReference type="Pfam" id="PF00271">
    <property type="entry name" value="Helicase_C"/>
    <property type="match status" value="1"/>
</dbReference>
<feature type="domain" description="Helicase C-terminal" evidence="9">
    <location>
        <begin position="398"/>
        <end position="545"/>
    </location>
</feature>
<comment type="domain">
    <text evidence="7">The Q motif is unique to and characteristic of the DEAD box family of RNA helicases and controls ATP binding and hydrolysis.</text>
</comment>
<comment type="similarity">
    <text evidence="7">Belongs to the DEAD box helicase family.</text>
</comment>
<dbReference type="AlphaFoldDB" id="A0A1J1IUT5"/>
<dbReference type="STRING" id="568069.A0A1J1IUT5"/>
<dbReference type="Proteomes" id="UP000183832">
    <property type="component" value="Unassembled WGS sequence"/>
</dbReference>
<comment type="function">
    <text evidence="7">RNA helicase.</text>
</comment>
<dbReference type="Pfam" id="PF00270">
    <property type="entry name" value="DEAD"/>
    <property type="match status" value="1"/>
</dbReference>
<name>A0A1J1IUT5_9DIPT</name>
<dbReference type="InterPro" id="IPR014001">
    <property type="entry name" value="Helicase_ATP-bd"/>
</dbReference>
<dbReference type="EC" id="3.6.4.13" evidence="7"/>
<dbReference type="InterPro" id="IPR027417">
    <property type="entry name" value="P-loop_NTPase"/>
</dbReference>
<keyword evidence="2 7" id="KW-0378">Hydrolase</keyword>
<dbReference type="GO" id="GO:0016787">
    <property type="term" value="F:hydrolase activity"/>
    <property type="evidence" value="ECO:0007669"/>
    <property type="project" value="UniProtKB-KW"/>
</dbReference>
<dbReference type="OrthoDB" id="4310724at2759"/>
<organism evidence="11 12">
    <name type="scientific">Clunio marinus</name>
    <dbReference type="NCBI Taxonomy" id="568069"/>
    <lineage>
        <taxon>Eukaryota</taxon>
        <taxon>Metazoa</taxon>
        <taxon>Ecdysozoa</taxon>
        <taxon>Arthropoda</taxon>
        <taxon>Hexapoda</taxon>
        <taxon>Insecta</taxon>
        <taxon>Pterygota</taxon>
        <taxon>Neoptera</taxon>
        <taxon>Endopterygota</taxon>
        <taxon>Diptera</taxon>
        <taxon>Nematocera</taxon>
        <taxon>Chironomoidea</taxon>
        <taxon>Chironomidae</taxon>
        <taxon>Clunio</taxon>
    </lineage>
</organism>
<reference evidence="11 12" key="1">
    <citation type="submission" date="2015-04" db="EMBL/GenBank/DDBJ databases">
        <authorList>
            <person name="Syromyatnikov M.Y."/>
            <person name="Popov V.N."/>
        </authorList>
    </citation>
    <scope>NUCLEOTIDE SEQUENCE [LARGE SCALE GENOMIC DNA]</scope>
</reference>
<dbReference type="SMART" id="SM00487">
    <property type="entry name" value="DEXDc"/>
    <property type="match status" value="1"/>
</dbReference>
<dbReference type="GO" id="GO:0003724">
    <property type="term" value="F:RNA helicase activity"/>
    <property type="evidence" value="ECO:0007669"/>
    <property type="project" value="UniProtKB-EC"/>
</dbReference>
<dbReference type="PROSITE" id="PS51194">
    <property type="entry name" value="HELICASE_CTER"/>
    <property type="match status" value="1"/>
</dbReference>
<dbReference type="GO" id="GO:0005524">
    <property type="term" value="F:ATP binding"/>
    <property type="evidence" value="ECO:0007669"/>
    <property type="project" value="UniProtKB-UniRule"/>
</dbReference>
<dbReference type="SMART" id="SM00490">
    <property type="entry name" value="HELICc"/>
    <property type="match status" value="1"/>
</dbReference>
<sequence length="676" mass="77055">MVKNKQTVKKISSSKWKPVEISGNLIGEAGDFDGFAGLEVLENYDSSFLRNSKQNLEFSSSELDGDVFDIRKRKHDSDDEEITLEKAPPKKKANKKKHAEEINDNEHFPGKFVLLKPSNEENVEENSEIRNVWNEIGVLSDEIIKSLTEMNFTNPTEIQRVSIPVSVYGKCDILGAAPTGSGKTLAFGIPIVQSIQRILSDNEEESDELFSIILTPTRELAQQIHKHLKAIAKYTNVTIACIIGGLATVKQERILKSNPHIVIGTPGRVWELIQDGNEHLQKLKTLKYFVVDETDRMIEKGHFAELQEILQMLNSSDDTQKRQNFVFSATLTMVHELPEYLRKKKKQKSLKASKDQRLNDFISMFGMKNPKVFDISSQSGVAEKLFEARILCSLDEKDFYLYYILVNYPGRTIVFCNSIECVKRNSSVLSHLNITPIVLHGKMEQKHRLKSLEKFQKDENSILLSTQVAARGLDIPNIQHVIHYQVPTTGEDYVHRSGRTARADKEGLSILLIEPGEVKFFVKLQKTLGRNEDLPIFPIDPRIMKNVRDRVRLAREIEALDLQVRRQNDNRNWKKKAADDIGILDDSDDDSESELRTNQFQKQSNLMMKQKKLALGKLLAMEIVPNNIESLKFPISSSNDLVKFETNSIETVKSLLSSEKQKKKNGGIKLFRKKKH</sequence>
<comment type="catalytic activity">
    <reaction evidence="7">
        <text>ATP + H2O = ADP + phosphate + H(+)</text>
        <dbReference type="Rhea" id="RHEA:13065"/>
        <dbReference type="ChEBI" id="CHEBI:15377"/>
        <dbReference type="ChEBI" id="CHEBI:15378"/>
        <dbReference type="ChEBI" id="CHEBI:30616"/>
        <dbReference type="ChEBI" id="CHEBI:43474"/>
        <dbReference type="ChEBI" id="CHEBI:456216"/>
        <dbReference type="EC" id="3.6.4.13"/>
    </reaction>
</comment>
<proteinExistence type="inferred from homology"/>
<dbReference type="EMBL" id="CVRI01000059">
    <property type="protein sequence ID" value="CRL03340.1"/>
    <property type="molecule type" value="Genomic_DNA"/>
</dbReference>
<evidence type="ECO:0000256" key="3">
    <source>
        <dbReference type="ARBA" id="ARBA00022806"/>
    </source>
</evidence>
<evidence type="ECO:0000313" key="12">
    <source>
        <dbReference type="Proteomes" id="UP000183832"/>
    </source>
</evidence>
<gene>
    <name evidence="11" type="ORF">CLUMA_CG016233</name>
</gene>
<evidence type="ECO:0000259" key="10">
    <source>
        <dbReference type="PROSITE" id="PS51195"/>
    </source>
</evidence>
<keyword evidence="12" id="KW-1185">Reference proteome</keyword>
<keyword evidence="4 7" id="KW-0067">ATP-binding</keyword>
<dbReference type="CDD" id="cd17946">
    <property type="entry name" value="DEADc_DDX24"/>
    <property type="match status" value="1"/>
</dbReference>
<keyword evidence="5 7" id="KW-0694">RNA-binding</keyword>
<evidence type="ECO:0000256" key="4">
    <source>
        <dbReference type="ARBA" id="ARBA00022840"/>
    </source>
</evidence>
<keyword evidence="1 7" id="KW-0547">Nucleotide-binding</keyword>
<evidence type="ECO:0000256" key="5">
    <source>
        <dbReference type="ARBA" id="ARBA00022884"/>
    </source>
</evidence>